<keyword evidence="2" id="KW-1185">Reference proteome</keyword>
<proteinExistence type="predicted"/>
<gene>
    <name evidence="1" type="ORF">RRG08_040811</name>
</gene>
<sequence>MDFYASLTIRCLVISWKSKFGVELSMVGGASFAITAQEPCFETLIPEEWYWPQPLVMEMVAPTSSGRYEAYSSRENLIYECISPPYTAI</sequence>
<organism evidence="1 2">
    <name type="scientific">Elysia crispata</name>
    <name type="common">lettuce slug</name>
    <dbReference type="NCBI Taxonomy" id="231223"/>
    <lineage>
        <taxon>Eukaryota</taxon>
        <taxon>Metazoa</taxon>
        <taxon>Spiralia</taxon>
        <taxon>Lophotrochozoa</taxon>
        <taxon>Mollusca</taxon>
        <taxon>Gastropoda</taxon>
        <taxon>Heterobranchia</taxon>
        <taxon>Euthyneura</taxon>
        <taxon>Panpulmonata</taxon>
        <taxon>Sacoglossa</taxon>
        <taxon>Placobranchoidea</taxon>
        <taxon>Plakobranchidae</taxon>
        <taxon>Elysia</taxon>
    </lineage>
</organism>
<evidence type="ECO:0000313" key="2">
    <source>
        <dbReference type="Proteomes" id="UP001283361"/>
    </source>
</evidence>
<reference evidence="1" key="1">
    <citation type="journal article" date="2023" name="G3 (Bethesda)">
        <title>A reference genome for the long-term kleptoplast-retaining sea slug Elysia crispata morphotype clarki.</title>
        <authorList>
            <person name="Eastman K.E."/>
            <person name="Pendleton A.L."/>
            <person name="Shaikh M.A."/>
            <person name="Suttiyut T."/>
            <person name="Ogas R."/>
            <person name="Tomko P."/>
            <person name="Gavelis G."/>
            <person name="Widhalm J.R."/>
            <person name="Wisecaver J.H."/>
        </authorList>
    </citation>
    <scope>NUCLEOTIDE SEQUENCE</scope>
    <source>
        <strain evidence="1">ECLA1</strain>
    </source>
</reference>
<accession>A0AAE0Z993</accession>
<comment type="caution">
    <text evidence="1">The sequence shown here is derived from an EMBL/GenBank/DDBJ whole genome shotgun (WGS) entry which is preliminary data.</text>
</comment>
<dbReference type="Proteomes" id="UP001283361">
    <property type="component" value="Unassembled WGS sequence"/>
</dbReference>
<name>A0AAE0Z993_9GAST</name>
<evidence type="ECO:0000313" key="1">
    <source>
        <dbReference type="EMBL" id="KAK3765080.1"/>
    </source>
</evidence>
<protein>
    <submittedName>
        <fullName evidence="1">Uncharacterized protein</fullName>
    </submittedName>
</protein>
<dbReference type="AlphaFoldDB" id="A0AAE0Z993"/>
<dbReference type="EMBL" id="JAWDGP010004349">
    <property type="protein sequence ID" value="KAK3765080.1"/>
    <property type="molecule type" value="Genomic_DNA"/>
</dbReference>